<name>A0AAD9A257_9PEZI</name>
<gene>
    <name evidence="1" type="ORF">CCHR01_17342</name>
</gene>
<evidence type="ECO:0000313" key="2">
    <source>
        <dbReference type="Proteomes" id="UP001243330"/>
    </source>
</evidence>
<evidence type="ECO:0000313" key="1">
    <source>
        <dbReference type="EMBL" id="KAK1840041.1"/>
    </source>
</evidence>
<keyword evidence="2" id="KW-1185">Reference proteome</keyword>
<dbReference type="EMBL" id="JAQOWY010000601">
    <property type="protein sequence ID" value="KAK1840041.1"/>
    <property type="molecule type" value="Genomic_DNA"/>
</dbReference>
<organism evidence="1 2">
    <name type="scientific">Colletotrichum chrysophilum</name>
    <dbReference type="NCBI Taxonomy" id="1836956"/>
    <lineage>
        <taxon>Eukaryota</taxon>
        <taxon>Fungi</taxon>
        <taxon>Dikarya</taxon>
        <taxon>Ascomycota</taxon>
        <taxon>Pezizomycotina</taxon>
        <taxon>Sordariomycetes</taxon>
        <taxon>Hypocreomycetidae</taxon>
        <taxon>Glomerellales</taxon>
        <taxon>Glomerellaceae</taxon>
        <taxon>Colletotrichum</taxon>
        <taxon>Colletotrichum gloeosporioides species complex</taxon>
    </lineage>
</organism>
<protein>
    <submittedName>
        <fullName evidence="1">Uncharacterized protein</fullName>
    </submittedName>
</protein>
<dbReference type="Proteomes" id="UP001243330">
    <property type="component" value="Unassembled WGS sequence"/>
</dbReference>
<comment type="caution">
    <text evidence="1">The sequence shown here is derived from an EMBL/GenBank/DDBJ whole genome shotgun (WGS) entry which is preliminary data.</text>
</comment>
<accession>A0AAD9A257</accession>
<proteinExistence type="predicted"/>
<dbReference type="AlphaFoldDB" id="A0AAD9A257"/>
<reference evidence="1" key="1">
    <citation type="submission" date="2023-01" db="EMBL/GenBank/DDBJ databases">
        <title>Colletotrichum chrysophilum M932 genome sequence.</title>
        <authorList>
            <person name="Baroncelli R."/>
        </authorList>
    </citation>
    <scope>NUCLEOTIDE SEQUENCE</scope>
    <source>
        <strain evidence="1">M932</strain>
    </source>
</reference>
<sequence>MTYNVCSLANAFLTHCPKKEELAAGHQQNADTGLQMTADEYALLADVNTRSAVVECFIWRSIVSGIFGGSHQKSQAGARGGGGFAGIRFHAITCERPAKVSQSTAADFFHWRAQGAVLIETTMGLQDQLLRKHAAREQLRLSVLLPLDKRKDRSARDALHQDLLSVFRDALWLFSTFMKSRALFDVHWASQSEFSKESVAYDPVVMEEEVRGSGPDDGRRVVFNVSPGLRKIDTADGTDYDRTMILVKPRVVCN</sequence>